<proteinExistence type="predicted"/>
<name>A0ABR1VW76_9PEZI</name>
<protein>
    <submittedName>
        <fullName evidence="4">Glycoside hydrolase family 79 protein</fullName>
    </submittedName>
</protein>
<feature type="compositionally biased region" description="Basic and acidic residues" evidence="1">
    <location>
        <begin position="403"/>
        <end position="412"/>
    </location>
</feature>
<dbReference type="Proteomes" id="UP001433268">
    <property type="component" value="Unassembled WGS sequence"/>
</dbReference>
<keyword evidence="5" id="KW-1185">Reference proteome</keyword>
<evidence type="ECO:0000313" key="5">
    <source>
        <dbReference type="Proteomes" id="UP001433268"/>
    </source>
</evidence>
<dbReference type="SUPFAM" id="SSF51445">
    <property type="entry name" value="(Trans)glycosidases"/>
    <property type="match status" value="1"/>
</dbReference>
<feature type="compositionally biased region" description="Gly residues" evidence="1">
    <location>
        <begin position="419"/>
        <end position="430"/>
    </location>
</feature>
<gene>
    <name evidence="4" type="ORF">PG997_010156</name>
</gene>
<comment type="caution">
    <text evidence="4">The sequence shown here is derived from an EMBL/GenBank/DDBJ whole genome shotgun (WGS) entry which is preliminary data.</text>
</comment>
<feature type="region of interest" description="Disordered" evidence="1">
    <location>
        <begin position="21"/>
        <end position="49"/>
    </location>
</feature>
<dbReference type="InterPro" id="IPR031728">
    <property type="entry name" value="GlcAase_C"/>
</dbReference>
<reference evidence="4 5" key="1">
    <citation type="submission" date="2023-01" db="EMBL/GenBank/DDBJ databases">
        <title>Analysis of 21 Apiospora genomes using comparative genomics revels a genus with tremendous synthesis potential of carbohydrate active enzymes and secondary metabolites.</title>
        <authorList>
            <person name="Sorensen T."/>
        </authorList>
    </citation>
    <scope>NUCLEOTIDE SEQUENCE [LARGE SCALE GENOMIC DNA]</scope>
    <source>
        <strain evidence="4 5">CBS 114990</strain>
    </source>
</reference>
<dbReference type="GeneID" id="92047531"/>
<evidence type="ECO:0000259" key="3">
    <source>
        <dbReference type="Pfam" id="PF16862"/>
    </source>
</evidence>
<evidence type="ECO:0000313" key="4">
    <source>
        <dbReference type="EMBL" id="KAK8075493.1"/>
    </source>
</evidence>
<dbReference type="GO" id="GO:0016787">
    <property type="term" value="F:hydrolase activity"/>
    <property type="evidence" value="ECO:0007669"/>
    <property type="project" value="UniProtKB-KW"/>
</dbReference>
<feature type="domain" description="Beta-glucuronidase C-terminal" evidence="3">
    <location>
        <begin position="473"/>
        <end position="593"/>
    </location>
</feature>
<dbReference type="Gene3D" id="2.60.40.1180">
    <property type="entry name" value="Golgi alpha-mannosidase II"/>
    <property type="match status" value="1"/>
</dbReference>
<dbReference type="RefSeq" id="XP_066666433.1">
    <property type="nucleotide sequence ID" value="XM_066814471.1"/>
</dbReference>
<dbReference type="EMBL" id="JAQQWN010000007">
    <property type="protein sequence ID" value="KAK8075493.1"/>
    <property type="molecule type" value="Genomic_DNA"/>
</dbReference>
<sequence>MHPTSTLLSLALLGGSVGARPSAGLGSNHHHHLHQKRSGSSSGGSGAAAAKTLPIASTSPTGAATVPADFLGLNVESSFMNNYNNAFSNNLVSALAKRMSVPPVVRIGGTSGDEFVFDPNQDDHVKTCIAGECPTGSAASYKIGPGFFEGYKAYPDARMTIQAPLGPNVNETLVREFVRRAWEARVGPVGSEWKSKIDAIALGNEPEFYTSDPAKYVRDTLEIEQIVLDELKLEGDDRKIFEAGNNAKQPVSQYDVSDILKQGMNKNGLIKATAEHLYQIDTTQPWDDATMQKLMLSHKAITHRLDTQYMPSLRASVGEGIPYMISETAAVLASPINTFVSGFGFALWLVDFSLANAARGVARVNHMGGRPVANHVLWTPDHTAGLRNPGPQARALRGRHDGRRLPPADERGRRRGDRGVTGGSDGGSDGGNSSPFSVFNEKRKQDAHVVDAEENVTIQELDLDTDSNPHMSAYAVYSSGLLERVALINMHLYNGTAAAENGARRGSETFKIPVGDDVESVRVQRLHADLGAAAMGFDYGGEQHNVTWAGEQWSKKIDGGEGHYTQGNGQVVETVTVSGGVASVEVPDSEAVMVVM</sequence>
<keyword evidence="2" id="KW-0732">Signal</keyword>
<dbReference type="Pfam" id="PF16862">
    <property type="entry name" value="Glyco_hydro_79C"/>
    <property type="match status" value="1"/>
</dbReference>
<keyword evidence="4" id="KW-0378">Hydrolase</keyword>
<dbReference type="InterPro" id="IPR052974">
    <property type="entry name" value="GH79_Enzymes"/>
</dbReference>
<feature type="signal peptide" evidence="2">
    <location>
        <begin position="1"/>
        <end position="19"/>
    </location>
</feature>
<dbReference type="PANTHER" id="PTHR36183:SF2">
    <property type="entry name" value="BETA-GLUCURONIDASE C-TERMINAL DOMAIN-CONTAINING PROTEIN"/>
    <property type="match status" value="1"/>
</dbReference>
<dbReference type="InterPro" id="IPR013780">
    <property type="entry name" value="Glyco_hydro_b"/>
</dbReference>
<feature type="chain" id="PRO_5046539430" evidence="2">
    <location>
        <begin position="20"/>
        <end position="596"/>
    </location>
</feature>
<feature type="region of interest" description="Disordered" evidence="1">
    <location>
        <begin position="380"/>
        <end position="438"/>
    </location>
</feature>
<feature type="compositionally biased region" description="Basic residues" evidence="1">
    <location>
        <begin position="28"/>
        <end position="37"/>
    </location>
</feature>
<dbReference type="InterPro" id="IPR017853">
    <property type="entry name" value="GH"/>
</dbReference>
<evidence type="ECO:0000256" key="2">
    <source>
        <dbReference type="SAM" id="SignalP"/>
    </source>
</evidence>
<dbReference type="Gene3D" id="3.20.20.80">
    <property type="entry name" value="Glycosidases"/>
    <property type="match status" value="1"/>
</dbReference>
<accession>A0ABR1VW76</accession>
<organism evidence="4 5">
    <name type="scientific">Apiospora hydei</name>
    <dbReference type="NCBI Taxonomy" id="1337664"/>
    <lineage>
        <taxon>Eukaryota</taxon>
        <taxon>Fungi</taxon>
        <taxon>Dikarya</taxon>
        <taxon>Ascomycota</taxon>
        <taxon>Pezizomycotina</taxon>
        <taxon>Sordariomycetes</taxon>
        <taxon>Xylariomycetidae</taxon>
        <taxon>Amphisphaeriales</taxon>
        <taxon>Apiosporaceae</taxon>
        <taxon>Apiospora</taxon>
    </lineage>
</organism>
<evidence type="ECO:0000256" key="1">
    <source>
        <dbReference type="SAM" id="MobiDB-lite"/>
    </source>
</evidence>
<dbReference type="PANTHER" id="PTHR36183">
    <property type="entry name" value="BETA-GLUCURONIDASE"/>
    <property type="match status" value="1"/>
</dbReference>